<evidence type="ECO:0000313" key="3">
    <source>
        <dbReference type="EMBL" id="KAL2797842.1"/>
    </source>
</evidence>
<protein>
    <submittedName>
        <fullName evidence="3">Uncharacterized protein</fullName>
    </submittedName>
</protein>
<feature type="coiled-coil region" evidence="1">
    <location>
        <begin position="46"/>
        <end position="79"/>
    </location>
</feature>
<dbReference type="EMBL" id="JBFTWV010000016">
    <property type="protein sequence ID" value="KAL2797842.1"/>
    <property type="molecule type" value="Genomic_DNA"/>
</dbReference>
<dbReference type="Proteomes" id="UP001610563">
    <property type="component" value="Unassembled WGS sequence"/>
</dbReference>
<comment type="caution">
    <text evidence="3">The sequence shown here is derived from an EMBL/GenBank/DDBJ whole genome shotgun (WGS) entry which is preliminary data.</text>
</comment>
<reference evidence="3 4" key="1">
    <citation type="submission" date="2024-07" db="EMBL/GenBank/DDBJ databases">
        <title>Section-level genome sequencing and comparative genomics of Aspergillus sections Usti and Cavernicolus.</title>
        <authorList>
            <consortium name="Lawrence Berkeley National Laboratory"/>
            <person name="Nybo J.L."/>
            <person name="Vesth T.C."/>
            <person name="Theobald S."/>
            <person name="Frisvad J.C."/>
            <person name="Larsen T.O."/>
            <person name="Kjaerboelling I."/>
            <person name="Rothschild-Mancinelli K."/>
            <person name="Lyhne E.K."/>
            <person name="Kogle M.E."/>
            <person name="Barry K."/>
            <person name="Clum A."/>
            <person name="Na H."/>
            <person name="Ledsgaard L."/>
            <person name="Lin J."/>
            <person name="Lipzen A."/>
            <person name="Kuo A."/>
            <person name="Riley R."/>
            <person name="Mondo S."/>
            <person name="Labutti K."/>
            <person name="Haridas S."/>
            <person name="Pangalinan J."/>
            <person name="Salamov A.A."/>
            <person name="Simmons B.A."/>
            <person name="Magnuson J.K."/>
            <person name="Chen J."/>
            <person name="Drula E."/>
            <person name="Henrissat B."/>
            <person name="Wiebenga A."/>
            <person name="Lubbers R.J."/>
            <person name="Gomes A.C."/>
            <person name="Makela M.R."/>
            <person name="Stajich J."/>
            <person name="Grigoriev I.V."/>
            <person name="Mortensen U.H."/>
            <person name="De Vries R.P."/>
            <person name="Baker S.E."/>
            <person name="Andersen M.R."/>
        </authorList>
    </citation>
    <scope>NUCLEOTIDE SEQUENCE [LARGE SCALE GENOMIC DNA]</scope>
    <source>
        <strain evidence="3 4">CBS 209.92</strain>
    </source>
</reference>
<evidence type="ECO:0000256" key="1">
    <source>
        <dbReference type="SAM" id="Coils"/>
    </source>
</evidence>
<sequence>MSAFLNSILGSSYENNDTILHRRAIQNAIHQHQIIQTGARPDQAAAGQLQAEHRQALRAAEQAEEIARQDREFERVEEAWLAAAQEEIDLADLPQSTIVDWYIMEGVDAGRTPRKRDIPPAGQVPDGSPITLHPDEFRLRIPNKDSLDFMPVFRLTPIPIVVEPLLDTPVVPRPVVSNPLMTCLERSNHQLTRQEGYLQSLNSRVDDCPK</sequence>
<organism evidence="3 4">
    <name type="scientific">Aspergillus keveii</name>
    <dbReference type="NCBI Taxonomy" id="714993"/>
    <lineage>
        <taxon>Eukaryota</taxon>
        <taxon>Fungi</taxon>
        <taxon>Dikarya</taxon>
        <taxon>Ascomycota</taxon>
        <taxon>Pezizomycotina</taxon>
        <taxon>Eurotiomycetes</taxon>
        <taxon>Eurotiomycetidae</taxon>
        <taxon>Eurotiales</taxon>
        <taxon>Aspergillaceae</taxon>
        <taxon>Aspergillus</taxon>
        <taxon>Aspergillus subgen. Nidulantes</taxon>
    </lineage>
</organism>
<feature type="region of interest" description="Disordered" evidence="2">
    <location>
        <begin position="112"/>
        <end position="131"/>
    </location>
</feature>
<evidence type="ECO:0000256" key="2">
    <source>
        <dbReference type="SAM" id="MobiDB-lite"/>
    </source>
</evidence>
<accession>A0ABR4GFN4</accession>
<keyword evidence="4" id="KW-1185">Reference proteome</keyword>
<evidence type="ECO:0000313" key="4">
    <source>
        <dbReference type="Proteomes" id="UP001610563"/>
    </source>
</evidence>
<gene>
    <name evidence="3" type="ORF">BJX66DRAFT_296627</name>
</gene>
<name>A0ABR4GFN4_9EURO</name>
<proteinExistence type="predicted"/>
<keyword evidence="1" id="KW-0175">Coiled coil</keyword>